<reference evidence="2 3" key="1">
    <citation type="submission" date="2024-05" db="EMBL/GenBank/DDBJ databases">
        <authorList>
            <person name="Wallberg A."/>
        </authorList>
    </citation>
    <scope>NUCLEOTIDE SEQUENCE [LARGE SCALE GENOMIC DNA]</scope>
</reference>
<dbReference type="SUPFAM" id="SSF46938">
    <property type="entry name" value="CRAL/TRIO N-terminal domain"/>
    <property type="match status" value="1"/>
</dbReference>
<feature type="domain" description="CRAL-TRIO" evidence="1">
    <location>
        <begin position="83"/>
        <end position="240"/>
    </location>
</feature>
<dbReference type="SUPFAM" id="SSF52087">
    <property type="entry name" value="CRAL/TRIO domain"/>
    <property type="match status" value="1"/>
</dbReference>
<proteinExistence type="predicted"/>
<dbReference type="PANTHER" id="PTHR46384">
    <property type="entry name" value="MOTILE SPERM DOMAIN-CONTAINING PROTEIN 2"/>
    <property type="match status" value="1"/>
</dbReference>
<gene>
    <name evidence="2" type="ORF">MNOR_LOCUS446</name>
</gene>
<evidence type="ECO:0000313" key="2">
    <source>
        <dbReference type="EMBL" id="CAL4059292.1"/>
    </source>
</evidence>
<dbReference type="GO" id="GO:0012505">
    <property type="term" value="C:endomembrane system"/>
    <property type="evidence" value="ECO:0007669"/>
    <property type="project" value="TreeGrafter"/>
</dbReference>
<dbReference type="PROSITE" id="PS50191">
    <property type="entry name" value="CRAL_TRIO"/>
    <property type="match status" value="1"/>
</dbReference>
<dbReference type="InterPro" id="IPR053012">
    <property type="entry name" value="ER-organelle_contact"/>
</dbReference>
<dbReference type="InterPro" id="IPR036273">
    <property type="entry name" value="CRAL/TRIO_N_dom_sf"/>
</dbReference>
<accession>A0AAV2PJT9</accession>
<dbReference type="GO" id="GO:0140284">
    <property type="term" value="C:endoplasmic reticulum-endosome membrane contact site"/>
    <property type="evidence" value="ECO:0007669"/>
    <property type="project" value="TreeGrafter"/>
</dbReference>
<comment type="caution">
    <text evidence="2">The sequence shown here is derived from an EMBL/GenBank/DDBJ whole genome shotgun (WGS) entry which is preliminary data.</text>
</comment>
<dbReference type="EMBL" id="CAXKWB010000098">
    <property type="protein sequence ID" value="CAL4059292.1"/>
    <property type="molecule type" value="Genomic_DNA"/>
</dbReference>
<feature type="non-terminal residue" evidence="2">
    <location>
        <position position="293"/>
    </location>
</feature>
<evidence type="ECO:0000259" key="1">
    <source>
        <dbReference type="PROSITE" id="PS50191"/>
    </source>
</evidence>
<dbReference type="Pfam" id="PF00650">
    <property type="entry name" value="CRAL_TRIO"/>
    <property type="match status" value="1"/>
</dbReference>
<name>A0AAV2PJT9_MEGNR</name>
<organism evidence="2 3">
    <name type="scientific">Meganyctiphanes norvegica</name>
    <name type="common">Northern krill</name>
    <name type="synonym">Thysanopoda norvegica</name>
    <dbReference type="NCBI Taxonomy" id="48144"/>
    <lineage>
        <taxon>Eukaryota</taxon>
        <taxon>Metazoa</taxon>
        <taxon>Ecdysozoa</taxon>
        <taxon>Arthropoda</taxon>
        <taxon>Crustacea</taxon>
        <taxon>Multicrustacea</taxon>
        <taxon>Malacostraca</taxon>
        <taxon>Eumalacostraca</taxon>
        <taxon>Eucarida</taxon>
        <taxon>Euphausiacea</taxon>
        <taxon>Euphausiidae</taxon>
        <taxon>Meganyctiphanes</taxon>
    </lineage>
</organism>
<dbReference type="InterPro" id="IPR001251">
    <property type="entry name" value="CRAL-TRIO_dom"/>
</dbReference>
<dbReference type="Proteomes" id="UP001497623">
    <property type="component" value="Unassembled WGS sequence"/>
</dbReference>
<dbReference type="SMART" id="SM00516">
    <property type="entry name" value="SEC14"/>
    <property type="match status" value="1"/>
</dbReference>
<evidence type="ECO:0000313" key="3">
    <source>
        <dbReference type="Proteomes" id="UP001497623"/>
    </source>
</evidence>
<keyword evidence="3" id="KW-1185">Reference proteome</keyword>
<dbReference type="AlphaFoldDB" id="A0AAV2PJT9"/>
<sequence length="293" mass="34207">MALPREPTKEEIEALEAAILNAITEEEGGQANYNEQDIQRVNTDEKYMRRFLLHQQHNHEKALRMAINVLKWRKENDLNGITQDSIPIDFFKAGVLYIHNRDKDGAKMLILQASKYVKGVYDPEHQKKYLIYLLEKLDREEKGERITLFFDMKDIGMNNMDMEFIQYLIQVLSDFYPYFLNYIIVFKLPWIMNAVWRVVQGLLPAEASQIIKFLDENNLSEYVRPDQSLKSWGGLDDFVYTYNEKDTNKVSLLHDNIPSNMCDSEIQKIKSYESGTSTTATLKQNLSGKNITL</sequence>
<dbReference type="Gene3D" id="3.40.525.10">
    <property type="entry name" value="CRAL-TRIO lipid binding domain"/>
    <property type="match status" value="1"/>
</dbReference>
<dbReference type="InterPro" id="IPR036865">
    <property type="entry name" value="CRAL-TRIO_dom_sf"/>
</dbReference>
<protein>
    <recommendedName>
        <fullName evidence="1">CRAL-TRIO domain-containing protein</fullName>
    </recommendedName>
</protein>
<dbReference type="PANTHER" id="PTHR46384:SF1">
    <property type="entry name" value="MOTILE SPERM DOMAIN-CONTAINING PROTEIN 2"/>
    <property type="match status" value="1"/>
</dbReference>
<dbReference type="CDD" id="cd00170">
    <property type="entry name" value="SEC14"/>
    <property type="match status" value="1"/>
</dbReference>